<comment type="caution">
    <text evidence="3">The sequence shown here is derived from an EMBL/GenBank/DDBJ whole genome shotgun (WGS) entry which is preliminary data.</text>
</comment>
<keyword evidence="1" id="KW-0479">Metal-binding</keyword>
<keyword evidence="4" id="KW-1185">Reference proteome</keyword>
<dbReference type="Proteomes" id="UP001149140">
    <property type="component" value="Unassembled WGS sequence"/>
</dbReference>
<evidence type="ECO:0000313" key="3">
    <source>
        <dbReference type="EMBL" id="MDA0159294.1"/>
    </source>
</evidence>
<evidence type="ECO:0000256" key="1">
    <source>
        <dbReference type="ARBA" id="ARBA00022723"/>
    </source>
</evidence>
<dbReference type="InterPro" id="IPR051785">
    <property type="entry name" value="MMCE/EMCE_epimerase"/>
</dbReference>
<dbReference type="InterPro" id="IPR029068">
    <property type="entry name" value="Glyas_Bleomycin-R_OHBP_Dase"/>
</dbReference>
<dbReference type="RefSeq" id="WP_270037971.1">
    <property type="nucleotide sequence ID" value="NZ_JAPDOD010000002.1"/>
</dbReference>
<dbReference type="GO" id="GO:0046491">
    <property type="term" value="P:L-methylmalonyl-CoA metabolic process"/>
    <property type="evidence" value="ECO:0007669"/>
    <property type="project" value="TreeGrafter"/>
</dbReference>
<evidence type="ECO:0000313" key="4">
    <source>
        <dbReference type="Proteomes" id="UP001149140"/>
    </source>
</evidence>
<dbReference type="PANTHER" id="PTHR43048">
    <property type="entry name" value="METHYLMALONYL-COA EPIMERASE"/>
    <property type="match status" value="1"/>
</dbReference>
<accession>A0A9X3MN39</accession>
<dbReference type="PANTHER" id="PTHR43048:SF3">
    <property type="entry name" value="METHYLMALONYL-COA EPIMERASE, MITOCHONDRIAL"/>
    <property type="match status" value="1"/>
</dbReference>
<dbReference type="PROSITE" id="PS51819">
    <property type="entry name" value="VOC"/>
    <property type="match status" value="1"/>
</dbReference>
<dbReference type="SUPFAM" id="SSF54593">
    <property type="entry name" value="Glyoxalase/Bleomycin resistance protein/Dihydroxybiphenyl dioxygenase"/>
    <property type="match status" value="1"/>
</dbReference>
<organism evidence="3 4">
    <name type="scientific">Solirubrobacter ginsenosidimutans</name>
    <dbReference type="NCBI Taxonomy" id="490573"/>
    <lineage>
        <taxon>Bacteria</taxon>
        <taxon>Bacillati</taxon>
        <taxon>Actinomycetota</taxon>
        <taxon>Thermoleophilia</taxon>
        <taxon>Solirubrobacterales</taxon>
        <taxon>Solirubrobacteraceae</taxon>
        <taxon>Solirubrobacter</taxon>
    </lineage>
</organism>
<dbReference type="Gene3D" id="3.10.180.10">
    <property type="entry name" value="2,3-Dihydroxybiphenyl 1,2-Dioxygenase, domain 1"/>
    <property type="match status" value="1"/>
</dbReference>
<dbReference type="GO" id="GO:0004493">
    <property type="term" value="F:methylmalonyl-CoA epimerase activity"/>
    <property type="evidence" value="ECO:0007669"/>
    <property type="project" value="TreeGrafter"/>
</dbReference>
<dbReference type="InterPro" id="IPR037523">
    <property type="entry name" value="VOC_core"/>
</dbReference>
<dbReference type="Pfam" id="PF00903">
    <property type="entry name" value="Glyoxalase"/>
    <property type="match status" value="1"/>
</dbReference>
<dbReference type="InterPro" id="IPR004360">
    <property type="entry name" value="Glyas_Fos-R_dOase_dom"/>
</dbReference>
<gene>
    <name evidence="3" type="ORF">OM076_03365</name>
</gene>
<sequence>MSTTTKIVTGVDYVGIPSNDLETARAFYENVLGIEASSVWQQADQPAVGAEFETGTVTIALINCPGLGIPFQVNPAPLAFQVDDVAQARAELESRGVTFLGDDIDSGVCHMANFKDPDGNALMLHQRYAPKG</sequence>
<proteinExistence type="predicted"/>
<dbReference type="GO" id="GO:0046872">
    <property type="term" value="F:metal ion binding"/>
    <property type="evidence" value="ECO:0007669"/>
    <property type="project" value="UniProtKB-KW"/>
</dbReference>
<feature type="domain" description="VOC" evidence="2">
    <location>
        <begin position="10"/>
        <end position="127"/>
    </location>
</feature>
<name>A0A9X3MN39_9ACTN</name>
<dbReference type="EMBL" id="JAPDOD010000002">
    <property type="protein sequence ID" value="MDA0159294.1"/>
    <property type="molecule type" value="Genomic_DNA"/>
</dbReference>
<protein>
    <submittedName>
        <fullName evidence="3">VOC family protein</fullName>
    </submittedName>
</protein>
<evidence type="ECO:0000259" key="2">
    <source>
        <dbReference type="PROSITE" id="PS51819"/>
    </source>
</evidence>
<reference evidence="3" key="1">
    <citation type="submission" date="2022-10" db="EMBL/GenBank/DDBJ databases">
        <title>The WGS of Solirubrobacter ginsenosidimutans DSM 21036.</title>
        <authorList>
            <person name="Jiang Z."/>
        </authorList>
    </citation>
    <scope>NUCLEOTIDE SEQUENCE</scope>
    <source>
        <strain evidence="3">DSM 21036</strain>
    </source>
</reference>
<dbReference type="AlphaFoldDB" id="A0A9X3MN39"/>